<dbReference type="EMBL" id="ML119740">
    <property type="protein sequence ID" value="RPA76671.1"/>
    <property type="molecule type" value="Genomic_DNA"/>
</dbReference>
<accession>A0A3N4HXG7</accession>
<gene>
    <name evidence="2" type="ORF">BJ508DRAFT_379346</name>
</gene>
<feature type="compositionally biased region" description="Low complexity" evidence="1">
    <location>
        <begin position="281"/>
        <end position="306"/>
    </location>
</feature>
<dbReference type="AlphaFoldDB" id="A0A3N4HXG7"/>
<feature type="region of interest" description="Disordered" evidence="1">
    <location>
        <begin position="241"/>
        <end position="352"/>
    </location>
</feature>
<reference evidence="2 3" key="1">
    <citation type="journal article" date="2018" name="Nat. Ecol. Evol.">
        <title>Pezizomycetes genomes reveal the molecular basis of ectomycorrhizal truffle lifestyle.</title>
        <authorList>
            <person name="Murat C."/>
            <person name="Payen T."/>
            <person name="Noel B."/>
            <person name="Kuo A."/>
            <person name="Morin E."/>
            <person name="Chen J."/>
            <person name="Kohler A."/>
            <person name="Krizsan K."/>
            <person name="Balestrini R."/>
            <person name="Da Silva C."/>
            <person name="Montanini B."/>
            <person name="Hainaut M."/>
            <person name="Levati E."/>
            <person name="Barry K.W."/>
            <person name="Belfiori B."/>
            <person name="Cichocki N."/>
            <person name="Clum A."/>
            <person name="Dockter R.B."/>
            <person name="Fauchery L."/>
            <person name="Guy J."/>
            <person name="Iotti M."/>
            <person name="Le Tacon F."/>
            <person name="Lindquist E.A."/>
            <person name="Lipzen A."/>
            <person name="Malagnac F."/>
            <person name="Mello A."/>
            <person name="Molinier V."/>
            <person name="Miyauchi S."/>
            <person name="Poulain J."/>
            <person name="Riccioni C."/>
            <person name="Rubini A."/>
            <person name="Sitrit Y."/>
            <person name="Splivallo R."/>
            <person name="Traeger S."/>
            <person name="Wang M."/>
            <person name="Zifcakova L."/>
            <person name="Wipf D."/>
            <person name="Zambonelli A."/>
            <person name="Paolocci F."/>
            <person name="Nowrousian M."/>
            <person name="Ottonello S."/>
            <person name="Baldrian P."/>
            <person name="Spatafora J.W."/>
            <person name="Henrissat B."/>
            <person name="Nagy L.G."/>
            <person name="Aury J.M."/>
            <person name="Wincker P."/>
            <person name="Grigoriev I.V."/>
            <person name="Bonfante P."/>
            <person name="Martin F.M."/>
        </authorList>
    </citation>
    <scope>NUCLEOTIDE SEQUENCE [LARGE SCALE GENOMIC DNA]</scope>
    <source>
        <strain evidence="2 3">RN42</strain>
    </source>
</reference>
<dbReference type="Proteomes" id="UP000275078">
    <property type="component" value="Unassembled WGS sequence"/>
</dbReference>
<organism evidence="2 3">
    <name type="scientific">Ascobolus immersus RN42</name>
    <dbReference type="NCBI Taxonomy" id="1160509"/>
    <lineage>
        <taxon>Eukaryota</taxon>
        <taxon>Fungi</taxon>
        <taxon>Dikarya</taxon>
        <taxon>Ascomycota</taxon>
        <taxon>Pezizomycotina</taxon>
        <taxon>Pezizomycetes</taxon>
        <taxon>Pezizales</taxon>
        <taxon>Ascobolaceae</taxon>
        <taxon>Ascobolus</taxon>
    </lineage>
</organism>
<evidence type="ECO:0000313" key="3">
    <source>
        <dbReference type="Proteomes" id="UP000275078"/>
    </source>
</evidence>
<keyword evidence="3" id="KW-1185">Reference proteome</keyword>
<evidence type="ECO:0000313" key="2">
    <source>
        <dbReference type="EMBL" id="RPA76671.1"/>
    </source>
</evidence>
<proteinExistence type="predicted"/>
<name>A0A3N4HXG7_ASCIM</name>
<sequence>MSTPIEYLSLDFMNDFLVCMYELLHDIFRNPSATQSSIGLFNAFPGQFGTSILGPGDILAIASTISGIALSVLLLENTQYDFRKSVAPSHDHLPLIDERDPLEFGSDDLASFMLDMEYQWDDTMWKEESPALDLTPTGDPASTTTWTSDINLGLAPNPDGVNEDWFQLQTYVSFEDFEATTTASEPHALLAEVHAPTETDDICFESSTVWNSFGHDPYVGSGSLVPWASPAHNLRLDPKFEETDCQGSSNLLSVSSSSQYSMEYDRDPDAPSTPMTPPTITPTSTSSNYPASASPSFSTSPAQSPPEGDSNAIHPPQSRKRKRGTFYCPDEDCPRNVKPFSRTDNRDAHRRSVHGVALEKRKGGRPREKYLNVVM</sequence>
<protein>
    <submittedName>
        <fullName evidence="2">Uncharacterized protein</fullName>
    </submittedName>
</protein>
<feature type="compositionally biased region" description="Low complexity" evidence="1">
    <location>
        <begin position="248"/>
        <end position="261"/>
    </location>
</feature>
<evidence type="ECO:0000256" key="1">
    <source>
        <dbReference type="SAM" id="MobiDB-lite"/>
    </source>
</evidence>